<protein>
    <submittedName>
        <fullName evidence="3">Endonuclease/exonuclease/phosphatase family protein</fullName>
    </submittedName>
</protein>
<dbReference type="Pfam" id="PF03372">
    <property type="entry name" value="Exo_endo_phos"/>
    <property type="match status" value="1"/>
</dbReference>
<dbReference type="InterPro" id="IPR036691">
    <property type="entry name" value="Endo/exonu/phosph_ase_sf"/>
</dbReference>
<feature type="domain" description="Endonuclease/exonuclease/phosphatase" evidence="2">
    <location>
        <begin position="118"/>
        <end position="323"/>
    </location>
</feature>
<feature type="transmembrane region" description="Helical" evidence="1">
    <location>
        <begin position="71"/>
        <end position="89"/>
    </location>
</feature>
<keyword evidence="1" id="KW-1133">Transmembrane helix</keyword>
<keyword evidence="1" id="KW-0812">Transmembrane</keyword>
<evidence type="ECO:0000259" key="2">
    <source>
        <dbReference type="Pfam" id="PF03372"/>
    </source>
</evidence>
<dbReference type="GO" id="GO:0004519">
    <property type="term" value="F:endonuclease activity"/>
    <property type="evidence" value="ECO:0007669"/>
    <property type="project" value="UniProtKB-KW"/>
</dbReference>
<dbReference type="InterPro" id="IPR005135">
    <property type="entry name" value="Endo/exonuclease/phosphatase"/>
</dbReference>
<accession>A0ABW5ZMU8</accession>
<comment type="caution">
    <text evidence="3">The sequence shown here is derived from an EMBL/GenBank/DDBJ whole genome shotgun (WGS) entry which is preliminary data.</text>
</comment>
<feature type="transmembrane region" description="Helical" evidence="1">
    <location>
        <begin position="20"/>
        <end position="41"/>
    </location>
</feature>
<proteinExistence type="predicted"/>
<keyword evidence="3" id="KW-0540">Nuclease</keyword>
<keyword evidence="1" id="KW-0472">Membrane</keyword>
<evidence type="ECO:0000256" key="1">
    <source>
        <dbReference type="SAM" id="Phobius"/>
    </source>
</evidence>
<reference evidence="4" key="1">
    <citation type="journal article" date="2019" name="Int. J. Syst. Evol. Microbiol.">
        <title>The Global Catalogue of Microorganisms (GCM) 10K type strain sequencing project: providing services to taxonomists for standard genome sequencing and annotation.</title>
        <authorList>
            <consortium name="The Broad Institute Genomics Platform"/>
            <consortium name="The Broad Institute Genome Sequencing Center for Infectious Disease"/>
            <person name="Wu L."/>
            <person name="Ma J."/>
        </authorList>
    </citation>
    <scope>NUCLEOTIDE SEQUENCE [LARGE SCALE GENOMIC DNA]</scope>
    <source>
        <strain evidence="4">KCTC 32514</strain>
    </source>
</reference>
<gene>
    <name evidence="3" type="ORF">ACFS29_01130</name>
</gene>
<dbReference type="EMBL" id="JBHUOS010000001">
    <property type="protein sequence ID" value="MFD2914227.1"/>
    <property type="molecule type" value="Genomic_DNA"/>
</dbReference>
<organism evidence="3 4">
    <name type="scientific">Psychroserpens luteus</name>
    <dbReference type="NCBI Taxonomy" id="1434066"/>
    <lineage>
        <taxon>Bacteria</taxon>
        <taxon>Pseudomonadati</taxon>
        <taxon>Bacteroidota</taxon>
        <taxon>Flavobacteriia</taxon>
        <taxon>Flavobacteriales</taxon>
        <taxon>Flavobacteriaceae</taxon>
        <taxon>Psychroserpens</taxon>
    </lineage>
</organism>
<sequence>MKHKLTTILKNLKLKNFLTIFGMVAIVLTLMPFIAFDFWWIRMFDFPHLQLTFLTFAAILFYIIRFDFKAWRDYFFISILIGCSIFQLTKIFPYTKFADFEVLDSQKNDPGFSLFTSNVLQKNEKHDLLKSMSKTLDADIMLFTETNVKWMNAIKKDLNSSYINEVEVPKSNTYGMLLYSKLELFDTEIKYLVSDSIPSIHTKFKLASNDTIQLYAIHPTPPMPQENPLSTDRDAEMMMIAKLALDSKYPVIVIGDFNDVAWSETSKLFQKVSRLLDIRKGRGLYNTYNADSYLMRWPLDHIFISSDFKLKTVELCEDINSDHFPLYTELSFEPEDRKLQQRPNPTADELKRAEDQIEKFKEAQLKT</sequence>
<keyword evidence="3" id="KW-0378">Hydrolase</keyword>
<dbReference type="Proteomes" id="UP001597548">
    <property type="component" value="Unassembled WGS sequence"/>
</dbReference>
<dbReference type="SUPFAM" id="SSF56219">
    <property type="entry name" value="DNase I-like"/>
    <property type="match status" value="1"/>
</dbReference>
<evidence type="ECO:0000313" key="3">
    <source>
        <dbReference type="EMBL" id="MFD2914227.1"/>
    </source>
</evidence>
<keyword evidence="3" id="KW-0255">Endonuclease</keyword>
<dbReference type="RefSeq" id="WP_241738293.1">
    <property type="nucleotide sequence ID" value="NZ_JADILU010000002.1"/>
</dbReference>
<feature type="transmembrane region" description="Helical" evidence="1">
    <location>
        <begin position="47"/>
        <end position="64"/>
    </location>
</feature>
<dbReference type="Gene3D" id="3.60.10.10">
    <property type="entry name" value="Endonuclease/exonuclease/phosphatase"/>
    <property type="match status" value="1"/>
</dbReference>
<evidence type="ECO:0000313" key="4">
    <source>
        <dbReference type="Proteomes" id="UP001597548"/>
    </source>
</evidence>
<name>A0ABW5ZMU8_9FLAO</name>
<keyword evidence="4" id="KW-1185">Reference proteome</keyword>